<dbReference type="STRING" id="84022.CACET_c33820"/>
<comment type="catalytic activity">
    <reaction evidence="9">
        <text>alpha-D-glucose 1-phosphate + ATP + H(+) = ADP-alpha-D-glucose + diphosphate</text>
        <dbReference type="Rhea" id="RHEA:12120"/>
        <dbReference type="ChEBI" id="CHEBI:15378"/>
        <dbReference type="ChEBI" id="CHEBI:30616"/>
        <dbReference type="ChEBI" id="CHEBI:33019"/>
        <dbReference type="ChEBI" id="CHEBI:57498"/>
        <dbReference type="ChEBI" id="CHEBI:58601"/>
        <dbReference type="EC" id="2.7.7.27"/>
    </reaction>
</comment>
<dbReference type="NCBIfam" id="TIGR02091">
    <property type="entry name" value="glgC"/>
    <property type="match status" value="1"/>
</dbReference>
<dbReference type="EMBL" id="CP009687">
    <property type="protein sequence ID" value="AKL96825.1"/>
    <property type="molecule type" value="Genomic_DNA"/>
</dbReference>
<proteinExistence type="inferred from homology"/>
<gene>
    <name evidence="9 12" type="primary">glgC</name>
    <name evidence="12" type="ORF">CACET_c33820</name>
</gene>
<name>A0A0G3WG11_9CLOT</name>
<keyword evidence="13" id="KW-1185">Reference proteome</keyword>
<dbReference type="CDD" id="cd02508">
    <property type="entry name" value="ADP_Glucose_PP"/>
    <property type="match status" value="1"/>
</dbReference>
<evidence type="ECO:0000256" key="4">
    <source>
        <dbReference type="ARBA" id="ARBA00022695"/>
    </source>
</evidence>
<dbReference type="InterPro" id="IPR029044">
    <property type="entry name" value="Nucleotide-diphossugar_trans"/>
</dbReference>
<dbReference type="PANTHER" id="PTHR43523">
    <property type="entry name" value="GLUCOSE-1-PHOSPHATE ADENYLYLTRANSFERASE-RELATED"/>
    <property type="match status" value="1"/>
</dbReference>
<dbReference type="Pfam" id="PF24894">
    <property type="entry name" value="Hexapep_GlmU"/>
    <property type="match status" value="1"/>
</dbReference>
<dbReference type="SUPFAM" id="SSF51161">
    <property type="entry name" value="Trimeric LpxA-like enzymes"/>
    <property type="match status" value="1"/>
</dbReference>
<evidence type="ECO:0000256" key="2">
    <source>
        <dbReference type="ARBA" id="ARBA00022600"/>
    </source>
</evidence>
<keyword evidence="7 9" id="KW-0320">Glycogen biosynthesis</keyword>
<dbReference type="UniPathway" id="UPA00164"/>
<dbReference type="GO" id="GO:0005524">
    <property type="term" value="F:ATP binding"/>
    <property type="evidence" value="ECO:0007669"/>
    <property type="project" value="UniProtKB-KW"/>
</dbReference>
<evidence type="ECO:0000256" key="5">
    <source>
        <dbReference type="ARBA" id="ARBA00022741"/>
    </source>
</evidence>
<dbReference type="GO" id="GO:0005978">
    <property type="term" value="P:glycogen biosynthetic process"/>
    <property type="evidence" value="ECO:0007669"/>
    <property type="project" value="UniProtKB-UniRule"/>
</dbReference>
<evidence type="ECO:0000256" key="8">
    <source>
        <dbReference type="ARBA" id="ARBA00023277"/>
    </source>
</evidence>
<dbReference type="GO" id="GO:0008878">
    <property type="term" value="F:glucose-1-phosphate adenylyltransferase activity"/>
    <property type="evidence" value="ECO:0007669"/>
    <property type="project" value="UniProtKB-UniRule"/>
</dbReference>
<dbReference type="InterPro" id="IPR023049">
    <property type="entry name" value="GlgC_bac"/>
</dbReference>
<dbReference type="InterPro" id="IPR056818">
    <property type="entry name" value="GlmU/GlgC-like_hexapep"/>
</dbReference>
<dbReference type="CDD" id="cd04651">
    <property type="entry name" value="LbH_G1P_AT_C"/>
    <property type="match status" value="1"/>
</dbReference>
<dbReference type="SUPFAM" id="SSF53448">
    <property type="entry name" value="Nucleotide-diphospho-sugar transferases"/>
    <property type="match status" value="1"/>
</dbReference>
<organism evidence="12 13">
    <name type="scientific">Clostridium aceticum</name>
    <dbReference type="NCBI Taxonomy" id="84022"/>
    <lineage>
        <taxon>Bacteria</taxon>
        <taxon>Bacillati</taxon>
        <taxon>Bacillota</taxon>
        <taxon>Clostridia</taxon>
        <taxon>Eubacteriales</taxon>
        <taxon>Clostridiaceae</taxon>
        <taxon>Clostridium</taxon>
    </lineage>
</organism>
<comment type="similarity">
    <text evidence="1 9">Belongs to the bacterial/plant glucose-1-phosphate adenylyltransferase family.</text>
</comment>
<dbReference type="RefSeq" id="WP_082058148.1">
    <property type="nucleotide sequence ID" value="NZ_CP009687.1"/>
</dbReference>
<comment type="subunit">
    <text evidence="9">Homotetramer.</text>
</comment>
<dbReference type="KEGG" id="cace:CACET_c33820"/>
<dbReference type="PANTHER" id="PTHR43523:SF2">
    <property type="entry name" value="GLUCOSE-1-PHOSPHATE ADENYLYLTRANSFERASE"/>
    <property type="match status" value="1"/>
</dbReference>
<feature type="site" description="Could play a key role in the communication between the regulatory and the substrate sites" evidence="9">
    <location>
        <position position="59"/>
    </location>
</feature>
<dbReference type="PROSITE" id="PS00809">
    <property type="entry name" value="ADP_GLC_PYROPHOSPH_2"/>
    <property type="match status" value="1"/>
</dbReference>
<dbReference type="PROSITE" id="PS00810">
    <property type="entry name" value="ADP_GLC_PYROPHOSPH_3"/>
    <property type="match status" value="1"/>
</dbReference>
<keyword evidence="5 9" id="KW-0547">Nucleotide-binding</keyword>
<dbReference type="InterPro" id="IPR005836">
    <property type="entry name" value="ADP_Glu_pyroP_CS"/>
</dbReference>
<keyword evidence="8 9" id="KW-0119">Carbohydrate metabolism</keyword>
<sequence>MKEECVAMLLAGGQGSRLGLLTKNIAKPAIPFGGKYRIIDFTLSNCSNSGIHTLGVLTQYEPLVLNSYIGIGGPWDLDKEGGGVSVLPPYVTSDGGHWYKGTANAVYQNMAFIDYYNPKYVLILSGDHIYKMNYALMLQEHKRKNADATISVIQVPWEETHRFGIMNTNEKGRIVEFQEKPKEAISNLASMGVYIFNWRKLKKHLIEDEEDRKSHNDFGKNIIPKMLREGEKLYTYHFDGYWKDVGTIESFWQANMDLLLQKAPLDIFDRNWRIYSVNTSQPPQYVAESGNLQQSLVTDGCQIFGEINNTVIFTGAYIGSGTVIKDSVIMGNAYIGKGVTIEKAIIGEDVTIEDNVCIGTGSNQGKKITVIGQKVRISKDTHIDAGAQISKDSCSLLKSKDMMAREGA</sequence>
<dbReference type="Pfam" id="PF00483">
    <property type="entry name" value="NTP_transferase"/>
    <property type="match status" value="1"/>
</dbReference>
<keyword evidence="2 9" id="KW-0321">Glycogen metabolism</keyword>
<dbReference type="Proteomes" id="UP000035704">
    <property type="component" value="Chromosome"/>
</dbReference>
<dbReference type="InterPro" id="IPR005835">
    <property type="entry name" value="NTP_transferase_dom"/>
</dbReference>
<evidence type="ECO:0000313" key="12">
    <source>
        <dbReference type="EMBL" id="AKL96825.1"/>
    </source>
</evidence>
<feature type="site" description="Could play a key role in the communication between the regulatory and the substrate sites" evidence="9">
    <location>
        <position position="98"/>
    </location>
</feature>
<comment type="function">
    <text evidence="9">Involved in the biosynthesis of ADP-glucose, a building block required for the elongation reactions to produce glycogen. Catalyzes the reaction between ATP and alpha-D-glucose 1-phosphate (G1P) to produce pyrophosphate and ADP-Glc.</text>
</comment>
<feature type="domain" description="Nucleotidyl transferase" evidence="10">
    <location>
        <begin position="7"/>
        <end position="259"/>
    </location>
</feature>
<feature type="domain" description="Glucose-1-phosphate adenylyltransferase/Bifunctional protein GlmU-like C-terminal hexapeptide" evidence="11">
    <location>
        <begin position="288"/>
        <end position="366"/>
    </location>
</feature>
<dbReference type="OrthoDB" id="9801810at2"/>
<comment type="pathway">
    <text evidence="9">Glycan biosynthesis; glycogen biosynthesis.</text>
</comment>
<dbReference type="PATRIC" id="fig|84022.6.peg.3460"/>
<keyword evidence="4 9" id="KW-0548">Nucleotidyltransferase</keyword>
<evidence type="ECO:0000256" key="6">
    <source>
        <dbReference type="ARBA" id="ARBA00022840"/>
    </source>
</evidence>
<dbReference type="AlphaFoldDB" id="A0A0G3WG11"/>
<dbReference type="InterPro" id="IPR011831">
    <property type="entry name" value="ADP-Glc_PPase"/>
</dbReference>
<reference evidence="12 13" key="1">
    <citation type="submission" date="2014-10" db="EMBL/GenBank/DDBJ databases">
        <title>Genome sequence of Clostridium aceticum DSM 1496.</title>
        <authorList>
            <person name="Poehlein A."/>
            <person name="Schiel-Bengelsdorf B."/>
            <person name="Gottschalk G."/>
            <person name="Duerre P."/>
            <person name="Daniel R."/>
        </authorList>
    </citation>
    <scope>NUCLEOTIDE SEQUENCE [LARGE SCALE GENOMIC DNA]</scope>
    <source>
        <strain evidence="12 13">DSM 1496</strain>
    </source>
</reference>
<evidence type="ECO:0000259" key="11">
    <source>
        <dbReference type="Pfam" id="PF24894"/>
    </source>
</evidence>
<evidence type="ECO:0000256" key="1">
    <source>
        <dbReference type="ARBA" id="ARBA00010443"/>
    </source>
</evidence>
<keyword evidence="3 9" id="KW-0808">Transferase</keyword>
<dbReference type="InterPro" id="IPR011004">
    <property type="entry name" value="Trimer_LpxA-like_sf"/>
</dbReference>
<dbReference type="HAMAP" id="MF_00624">
    <property type="entry name" value="GlgC"/>
    <property type="match status" value="1"/>
</dbReference>
<feature type="binding site" evidence="9">
    <location>
        <position position="99"/>
    </location>
    <ligand>
        <name>alpha-D-glucose 1-phosphate</name>
        <dbReference type="ChEBI" id="CHEBI:58601"/>
    </ligand>
</feature>
<dbReference type="Gene3D" id="2.160.10.10">
    <property type="entry name" value="Hexapeptide repeat proteins"/>
    <property type="match status" value="1"/>
</dbReference>
<evidence type="ECO:0000313" key="13">
    <source>
        <dbReference type="Proteomes" id="UP000035704"/>
    </source>
</evidence>
<protein>
    <recommendedName>
        <fullName evidence="9">Glucose-1-phosphate adenylyltransferase</fullName>
        <ecNumber evidence="9">2.7.7.27</ecNumber>
    </recommendedName>
    <alternativeName>
        <fullName evidence="9">ADP-glucose pyrophosphorylase</fullName>
        <shortName evidence="9">ADPGlc PPase</shortName>
    </alternativeName>
    <alternativeName>
        <fullName evidence="9">ADP-glucose synthase</fullName>
    </alternativeName>
</protein>
<feature type="binding site" evidence="9">
    <location>
        <position position="164"/>
    </location>
    <ligand>
        <name>alpha-D-glucose 1-phosphate</name>
        <dbReference type="ChEBI" id="CHEBI:58601"/>
    </ligand>
</feature>
<evidence type="ECO:0000259" key="10">
    <source>
        <dbReference type="Pfam" id="PF00483"/>
    </source>
</evidence>
<evidence type="ECO:0000256" key="7">
    <source>
        <dbReference type="ARBA" id="ARBA00023056"/>
    </source>
</evidence>
<feature type="binding site" evidence="9">
    <location>
        <begin position="179"/>
        <end position="180"/>
    </location>
    <ligand>
        <name>alpha-D-glucose 1-phosphate</name>
        <dbReference type="ChEBI" id="CHEBI:58601"/>
    </ligand>
</feature>
<feature type="binding site" evidence="9">
    <location>
        <position position="190"/>
    </location>
    <ligand>
        <name>alpha-D-glucose 1-phosphate</name>
        <dbReference type="ChEBI" id="CHEBI:58601"/>
    </ligand>
</feature>
<evidence type="ECO:0000256" key="9">
    <source>
        <dbReference type="HAMAP-Rule" id="MF_00624"/>
    </source>
</evidence>
<evidence type="ECO:0000256" key="3">
    <source>
        <dbReference type="ARBA" id="ARBA00022679"/>
    </source>
</evidence>
<accession>A0A0G3WG11</accession>
<dbReference type="EC" id="2.7.7.27" evidence="9"/>
<dbReference type="NCBIfam" id="NF003670">
    <property type="entry name" value="PRK05293.1"/>
    <property type="match status" value="1"/>
</dbReference>
<dbReference type="Gene3D" id="3.90.550.10">
    <property type="entry name" value="Spore Coat Polysaccharide Biosynthesis Protein SpsA, Chain A"/>
    <property type="match status" value="1"/>
</dbReference>
<keyword evidence="6 9" id="KW-0067">ATP-binding</keyword>